<evidence type="ECO:0000313" key="5">
    <source>
        <dbReference type="Proteomes" id="UP001445076"/>
    </source>
</evidence>
<dbReference type="CDD" id="cd00112">
    <property type="entry name" value="LDLa"/>
    <property type="match status" value="1"/>
</dbReference>
<name>A0AAW0YLN3_CHEQU</name>
<organism evidence="4 5">
    <name type="scientific">Cherax quadricarinatus</name>
    <name type="common">Australian red claw crayfish</name>
    <dbReference type="NCBI Taxonomy" id="27406"/>
    <lineage>
        <taxon>Eukaryota</taxon>
        <taxon>Metazoa</taxon>
        <taxon>Ecdysozoa</taxon>
        <taxon>Arthropoda</taxon>
        <taxon>Crustacea</taxon>
        <taxon>Multicrustacea</taxon>
        <taxon>Malacostraca</taxon>
        <taxon>Eumalacostraca</taxon>
        <taxon>Eucarida</taxon>
        <taxon>Decapoda</taxon>
        <taxon>Pleocyemata</taxon>
        <taxon>Astacidea</taxon>
        <taxon>Parastacoidea</taxon>
        <taxon>Parastacidae</taxon>
        <taxon>Cherax</taxon>
    </lineage>
</organism>
<reference evidence="4 5" key="1">
    <citation type="journal article" date="2024" name="BMC Genomics">
        <title>Genome assembly of redclaw crayfish (Cherax quadricarinatus) provides insights into its immune adaptation and hypoxia tolerance.</title>
        <authorList>
            <person name="Liu Z."/>
            <person name="Zheng J."/>
            <person name="Li H."/>
            <person name="Fang K."/>
            <person name="Wang S."/>
            <person name="He J."/>
            <person name="Zhou D."/>
            <person name="Weng S."/>
            <person name="Chi M."/>
            <person name="Gu Z."/>
            <person name="He J."/>
            <person name="Li F."/>
            <person name="Wang M."/>
        </authorList>
    </citation>
    <scope>NUCLEOTIDE SEQUENCE [LARGE SCALE GENOMIC DNA]</scope>
    <source>
        <strain evidence="4">ZL_2023a</strain>
    </source>
</reference>
<feature type="disulfide bond" evidence="2">
    <location>
        <begin position="16"/>
        <end position="31"/>
    </location>
</feature>
<proteinExistence type="predicted"/>
<keyword evidence="1 2" id="KW-1015">Disulfide bond</keyword>
<comment type="caution">
    <text evidence="2">Lacks conserved residue(s) required for the propagation of feature annotation.</text>
</comment>
<feature type="non-terminal residue" evidence="4">
    <location>
        <position position="144"/>
    </location>
</feature>
<dbReference type="InterPro" id="IPR006202">
    <property type="entry name" value="Neur_chan_lig-bd"/>
</dbReference>
<feature type="disulfide bond" evidence="2">
    <location>
        <begin position="4"/>
        <end position="22"/>
    </location>
</feature>
<keyword evidence="5" id="KW-1185">Reference proteome</keyword>
<feature type="non-terminal residue" evidence="4">
    <location>
        <position position="1"/>
    </location>
</feature>
<feature type="domain" description="Neurotransmitter-gated ion-channel ligand-binding" evidence="3">
    <location>
        <begin position="37"/>
        <end position="123"/>
    </location>
</feature>
<dbReference type="InterPro" id="IPR023415">
    <property type="entry name" value="LDLR_class-A_CS"/>
</dbReference>
<dbReference type="SMART" id="SM00192">
    <property type="entry name" value="LDLa"/>
    <property type="match status" value="1"/>
</dbReference>
<dbReference type="SUPFAM" id="SSF57424">
    <property type="entry name" value="LDL receptor-like module"/>
    <property type="match status" value="1"/>
</dbReference>
<evidence type="ECO:0000313" key="4">
    <source>
        <dbReference type="EMBL" id="KAK8752506.1"/>
    </source>
</evidence>
<dbReference type="InterPro" id="IPR002172">
    <property type="entry name" value="LDrepeatLR_classA_rpt"/>
</dbReference>
<evidence type="ECO:0000256" key="2">
    <source>
        <dbReference type="PROSITE-ProRule" id="PRU00124"/>
    </source>
</evidence>
<accession>A0AAW0YLN3</accession>
<dbReference type="GO" id="GO:0005230">
    <property type="term" value="F:extracellular ligand-gated monoatomic ion channel activity"/>
    <property type="evidence" value="ECO:0007669"/>
    <property type="project" value="InterPro"/>
</dbReference>
<dbReference type="AlphaFoldDB" id="A0AAW0YLN3"/>
<dbReference type="SUPFAM" id="SSF63712">
    <property type="entry name" value="Nicotinic receptor ligand binding domain-like"/>
    <property type="match status" value="1"/>
</dbReference>
<dbReference type="InterPro" id="IPR036734">
    <property type="entry name" value="Neur_chan_lig-bd_sf"/>
</dbReference>
<dbReference type="Gene3D" id="2.70.170.10">
    <property type="entry name" value="Neurotransmitter-gated ion-channel ligand-binding domain"/>
    <property type="match status" value="1"/>
</dbReference>
<evidence type="ECO:0000256" key="1">
    <source>
        <dbReference type="ARBA" id="ARBA00023157"/>
    </source>
</evidence>
<dbReference type="PROSITE" id="PS01209">
    <property type="entry name" value="LDLRA_1"/>
    <property type="match status" value="1"/>
</dbReference>
<dbReference type="InterPro" id="IPR036055">
    <property type="entry name" value="LDL_receptor-like_sf"/>
</dbReference>
<dbReference type="GO" id="GO:0016020">
    <property type="term" value="C:membrane"/>
    <property type="evidence" value="ECO:0007669"/>
    <property type="project" value="InterPro"/>
</dbReference>
<comment type="caution">
    <text evidence="4">The sequence shown here is derived from an EMBL/GenBank/DDBJ whole genome shotgun (WGS) entry which is preliminary data.</text>
</comment>
<dbReference type="Pfam" id="PF00057">
    <property type="entry name" value="Ldl_recept_a"/>
    <property type="match status" value="1"/>
</dbReference>
<dbReference type="Gene3D" id="4.10.400.10">
    <property type="entry name" value="Low-density Lipoprotein Receptor"/>
    <property type="match status" value="1"/>
</dbReference>
<dbReference type="EMBL" id="JARKIK010000004">
    <property type="protein sequence ID" value="KAK8752506.1"/>
    <property type="molecule type" value="Genomic_DNA"/>
</dbReference>
<protein>
    <recommendedName>
        <fullName evidence="3">Neurotransmitter-gated ion-channel ligand-binding domain-containing protein</fullName>
    </recommendedName>
</protein>
<dbReference type="Proteomes" id="UP001445076">
    <property type="component" value="Unassembled WGS sequence"/>
</dbReference>
<evidence type="ECO:0000259" key="3">
    <source>
        <dbReference type="Pfam" id="PF02931"/>
    </source>
</evidence>
<sequence>QYTCDDGTCVPKEARCNLEANCPDQSDERDCKIVEIPKDYIKAAPPARRGTEPVRIKINVTILSIQPIDTVNMKLTIDLSVDLVWQDPRLSMKSINSAETRNVIQEGDKIWKPELLFQDVTGTEACITSHWQIFVAVKESEPNP</sequence>
<gene>
    <name evidence="4" type="ORF">OTU49_005911</name>
</gene>
<dbReference type="PROSITE" id="PS50068">
    <property type="entry name" value="LDLRA_2"/>
    <property type="match status" value="1"/>
</dbReference>
<dbReference type="Pfam" id="PF02931">
    <property type="entry name" value="Neur_chan_LBD"/>
    <property type="match status" value="1"/>
</dbReference>